<reference evidence="2 3" key="1">
    <citation type="submission" date="2018-02" db="EMBL/GenBank/DDBJ databases">
        <title>The genomes of Aspergillus section Nigri reveals drivers in fungal speciation.</title>
        <authorList>
            <consortium name="DOE Joint Genome Institute"/>
            <person name="Vesth T.C."/>
            <person name="Nybo J."/>
            <person name="Theobald S."/>
            <person name="Brandl J."/>
            <person name="Frisvad J.C."/>
            <person name="Nielsen K.F."/>
            <person name="Lyhne E.K."/>
            <person name="Kogle M.E."/>
            <person name="Kuo A."/>
            <person name="Riley R."/>
            <person name="Clum A."/>
            <person name="Nolan M."/>
            <person name="Lipzen A."/>
            <person name="Salamov A."/>
            <person name="Henrissat B."/>
            <person name="Wiebenga A."/>
            <person name="De vries R.P."/>
            <person name="Grigoriev I.V."/>
            <person name="Mortensen U.H."/>
            <person name="Andersen M.R."/>
            <person name="Baker S.E."/>
        </authorList>
    </citation>
    <scope>NUCLEOTIDE SEQUENCE [LARGE SCALE GENOMIC DNA]</scope>
    <source>
        <strain evidence="2 3">CBS 121593</strain>
    </source>
</reference>
<dbReference type="AlphaFoldDB" id="A0A395H9T2"/>
<organism evidence="2 3">
    <name type="scientific">Aspergillus ibericus CBS 121593</name>
    <dbReference type="NCBI Taxonomy" id="1448316"/>
    <lineage>
        <taxon>Eukaryota</taxon>
        <taxon>Fungi</taxon>
        <taxon>Dikarya</taxon>
        <taxon>Ascomycota</taxon>
        <taxon>Pezizomycotina</taxon>
        <taxon>Eurotiomycetes</taxon>
        <taxon>Eurotiomycetidae</taxon>
        <taxon>Eurotiales</taxon>
        <taxon>Aspergillaceae</taxon>
        <taxon>Aspergillus</taxon>
        <taxon>Aspergillus subgen. Circumdati</taxon>
    </lineage>
</organism>
<accession>A0A395H9T2</accession>
<protein>
    <submittedName>
        <fullName evidence="2">Uncharacterized protein</fullName>
    </submittedName>
</protein>
<feature type="region of interest" description="Disordered" evidence="1">
    <location>
        <begin position="98"/>
        <end position="123"/>
    </location>
</feature>
<keyword evidence="3" id="KW-1185">Reference proteome</keyword>
<dbReference type="GeneID" id="37226156"/>
<dbReference type="OrthoDB" id="3819893at2759"/>
<sequence>MSRSSIPLLTASGSLEYIGAQTLPEVYFLLQPKASIPIRAKMCTAIDICYSCGCTKEMDFVQCKGRQGTNVRCKPVKKELGKLSTNYCRRHLVPPEASKTYVEEDEDEIEDDEARDDPEVATE</sequence>
<evidence type="ECO:0000313" key="2">
    <source>
        <dbReference type="EMBL" id="RAL03658.1"/>
    </source>
</evidence>
<gene>
    <name evidence="2" type="ORF">BO80DRAFT_442772</name>
</gene>
<proteinExistence type="predicted"/>
<evidence type="ECO:0000256" key="1">
    <source>
        <dbReference type="SAM" id="MobiDB-lite"/>
    </source>
</evidence>
<dbReference type="VEuPathDB" id="FungiDB:BO80DRAFT_442772"/>
<dbReference type="RefSeq" id="XP_025577985.1">
    <property type="nucleotide sequence ID" value="XM_025721291.1"/>
</dbReference>
<evidence type="ECO:0000313" key="3">
    <source>
        <dbReference type="Proteomes" id="UP000249402"/>
    </source>
</evidence>
<name>A0A395H9T2_9EURO</name>
<dbReference type="EMBL" id="KZ824427">
    <property type="protein sequence ID" value="RAL03658.1"/>
    <property type="molecule type" value="Genomic_DNA"/>
</dbReference>
<feature type="compositionally biased region" description="Acidic residues" evidence="1">
    <location>
        <begin position="103"/>
        <end position="123"/>
    </location>
</feature>
<dbReference type="Proteomes" id="UP000249402">
    <property type="component" value="Unassembled WGS sequence"/>
</dbReference>